<reference evidence="1" key="1">
    <citation type="submission" date="2023-04" db="EMBL/GenBank/DDBJ databases">
        <title>Characterization and analysis of the complete genome of Gordonia rubripertincta 112, the degrader of aromatic and aliphatic compounds.</title>
        <authorList>
            <person name="Frantsuzova E."/>
            <person name="Bogun A."/>
            <person name="Delegan Y."/>
        </authorList>
    </citation>
    <scope>NUCLEOTIDE SEQUENCE</scope>
    <source>
        <strain evidence="1">112</strain>
        <plasmid evidence="1">p1517_part_1</plasmid>
    </source>
</reference>
<name>A0AAW6RAG8_GORRU</name>
<geneLocation type="plasmid" evidence="1">
    <name>p1517_part_1</name>
</geneLocation>
<dbReference type="RefSeq" id="WP_269554767.1">
    <property type="nucleotide sequence ID" value="NZ_CP178555.1"/>
</dbReference>
<protein>
    <recommendedName>
        <fullName evidence="2">Antitoxin VbhA domain-containing protein</fullName>
    </recommendedName>
</protein>
<dbReference type="AlphaFoldDB" id="A0AAW6RAG8"/>
<accession>A0AAW6RAG8</accession>
<evidence type="ECO:0008006" key="2">
    <source>
        <dbReference type="Google" id="ProtNLM"/>
    </source>
</evidence>
<keyword evidence="1" id="KW-0614">Plasmid</keyword>
<dbReference type="EMBL" id="JARUXG010000015">
    <property type="protein sequence ID" value="MDG6782949.1"/>
    <property type="molecule type" value="Genomic_DNA"/>
</dbReference>
<proteinExistence type="predicted"/>
<gene>
    <name evidence="1" type="ORF">QBL07_19200</name>
</gene>
<evidence type="ECO:0000313" key="1">
    <source>
        <dbReference type="EMBL" id="MDG6782949.1"/>
    </source>
</evidence>
<organism evidence="1">
    <name type="scientific">Gordonia rubripertincta</name>
    <name type="common">Rhodococcus corallinus</name>
    <dbReference type="NCBI Taxonomy" id="36822"/>
    <lineage>
        <taxon>Bacteria</taxon>
        <taxon>Bacillati</taxon>
        <taxon>Actinomycetota</taxon>
        <taxon>Actinomycetes</taxon>
        <taxon>Mycobacteriales</taxon>
        <taxon>Gordoniaceae</taxon>
        <taxon>Gordonia</taxon>
    </lineage>
</organism>
<comment type="caution">
    <text evidence="1">The sequence shown here is derived from an EMBL/GenBank/DDBJ whole genome shotgun (WGS) entry which is preliminary data.</text>
</comment>
<sequence>MIDSRWIRRWPELFADLTDTQVRGVVQAIDNNVLDGWDPQREDIEFLTRDARGEFTDDEAIAEAVALATRRHGTR</sequence>